<dbReference type="EMBL" id="JAWWNJ010000135">
    <property type="protein sequence ID" value="KAK6984729.1"/>
    <property type="molecule type" value="Genomic_DNA"/>
</dbReference>
<protein>
    <submittedName>
        <fullName evidence="1">Uncharacterized protein</fullName>
    </submittedName>
</protein>
<comment type="caution">
    <text evidence="1">The sequence shown here is derived from an EMBL/GenBank/DDBJ whole genome shotgun (WGS) entry which is preliminary data.</text>
</comment>
<sequence length="225" mass="25436">MEDSSTYNYSLHVNNMEAISIGKYWAPQIQRLTVTKARQREIKACELQGKGVLQKGNGLDIESLNDVLEEQLVEDVLDEELFEELMKAHIVEQDMEINSGADDPPASTVVAKRTRTEALKAVVLLLKYLEETERSFARHLEEELATFGRETQLECTKNMASPSIANYFTRLYRRIYLRIIPMGMGYDSDDCIEGCKAGELCLDSVFASCIMTSIFVTAVRFGVDK</sequence>
<name>A0AAV9ZKK2_9AGAR</name>
<reference evidence="1 2" key="1">
    <citation type="journal article" date="2024" name="J Genomics">
        <title>Draft genome sequencing and assembly of Favolaschia claudopus CIRM-BRFM 2984 isolated from oak limbs.</title>
        <authorList>
            <person name="Navarro D."/>
            <person name="Drula E."/>
            <person name="Chaduli D."/>
            <person name="Cazenave R."/>
            <person name="Ahrendt S."/>
            <person name="Wang J."/>
            <person name="Lipzen A."/>
            <person name="Daum C."/>
            <person name="Barry K."/>
            <person name="Grigoriev I.V."/>
            <person name="Favel A."/>
            <person name="Rosso M.N."/>
            <person name="Martin F."/>
        </authorList>
    </citation>
    <scope>NUCLEOTIDE SEQUENCE [LARGE SCALE GENOMIC DNA]</scope>
    <source>
        <strain evidence="1 2">CIRM-BRFM 2984</strain>
    </source>
</reference>
<accession>A0AAV9ZKK2</accession>
<dbReference type="AlphaFoldDB" id="A0AAV9ZKK2"/>
<organism evidence="1 2">
    <name type="scientific">Favolaschia claudopus</name>
    <dbReference type="NCBI Taxonomy" id="2862362"/>
    <lineage>
        <taxon>Eukaryota</taxon>
        <taxon>Fungi</taxon>
        <taxon>Dikarya</taxon>
        <taxon>Basidiomycota</taxon>
        <taxon>Agaricomycotina</taxon>
        <taxon>Agaricomycetes</taxon>
        <taxon>Agaricomycetidae</taxon>
        <taxon>Agaricales</taxon>
        <taxon>Marasmiineae</taxon>
        <taxon>Mycenaceae</taxon>
        <taxon>Favolaschia</taxon>
    </lineage>
</organism>
<evidence type="ECO:0000313" key="1">
    <source>
        <dbReference type="EMBL" id="KAK6984729.1"/>
    </source>
</evidence>
<keyword evidence="2" id="KW-1185">Reference proteome</keyword>
<dbReference type="Proteomes" id="UP001362999">
    <property type="component" value="Unassembled WGS sequence"/>
</dbReference>
<gene>
    <name evidence="1" type="ORF">R3P38DRAFT_2806333</name>
</gene>
<evidence type="ECO:0000313" key="2">
    <source>
        <dbReference type="Proteomes" id="UP001362999"/>
    </source>
</evidence>
<proteinExistence type="predicted"/>